<name>A0AAV2S4E1_MEGNR</name>
<dbReference type="AlphaFoldDB" id="A0AAV2S4E1"/>
<dbReference type="EMBL" id="CAXKWB010039847">
    <property type="protein sequence ID" value="CAL4153775.1"/>
    <property type="molecule type" value="Genomic_DNA"/>
</dbReference>
<reference evidence="1 2" key="1">
    <citation type="submission" date="2024-05" db="EMBL/GenBank/DDBJ databases">
        <authorList>
            <person name="Wallberg A."/>
        </authorList>
    </citation>
    <scope>NUCLEOTIDE SEQUENCE [LARGE SCALE GENOMIC DNA]</scope>
</reference>
<dbReference type="Proteomes" id="UP001497623">
    <property type="component" value="Unassembled WGS sequence"/>
</dbReference>
<organism evidence="1 2">
    <name type="scientific">Meganyctiphanes norvegica</name>
    <name type="common">Northern krill</name>
    <name type="synonym">Thysanopoda norvegica</name>
    <dbReference type="NCBI Taxonomy" id="48144"/>
    <lineage>
        <taxon>Eukaryota</taxon>
        <taxon>Metazoa</taxon>
        <taxon>Ecdysozoa</taxon>
        <taxon>Arthropoda</taxon>
        <taxon>Crustacea</taxon>
        <taxon>Multicrustacea</taxon>
        <taxon>Malacostraca</taxon>
        <taxon>Eumalacostraca</taxon>
        <taxon>Eucarida</taxon>
        <taxon>Euphausiacea</taxon>
        <taxon>Euphausiidae</taxon>
        <taxon>Meganyctiphanes</taxon>
    </lineage>
</organism>
<evidence type="ECO:0000313" key="1">
    <source>
        <dbReference type="EMBL" id="CAL4153775.1"/>
    </source>
</evidence>
<proteinExistence type="predicted"/>
<accession>A0AAV2S4E1</accession>
<keyword evidence="2" id="KW-1185">Reference proteome</keyword>
<evidence type="ECO:0000313" key="2">
    <source>
        <dbReference type="Proteomes" id="UP001497623"/>
    </source>
</evidence>
<comment type="caution">
    <text evidence="1">The sequence shown here is derived from an EMBL/GenBank/DDBJ whole genome shotgun (WGS) entry which is preliminary data.</text>
</comment>
<sequence>MGQGSSHEGDTRYSRQDKRGCDIVLYRRHVGGALEWHWALTFTWDDGYKETYEANKKDCDLRMDWYEGKPDSGYDWKELGRYRGNDCSPDEVTCAAEGLPCVDRAYDVLYSNCQDFAKALARHFGVKLPPGNLMCTIS</sequence>
<gene>
    <name evidence="1" type="ORF">MNOR_LOCUS31225</name>
</gene>
<protein>
    <submittedName>
        <fullName evidence="1">Uncharacterized protein</fullName>
    </submittedName>
</protein>